<evidence type="ECO:0000313" key="1">
    <source>
        <dbReference type="EMBL" id="TDO31240.1"/>
    </source>
</evidence>
<organism evidence="1 2">
    <name type="scientific">Paractinoplanes brasiliensis</name>
    <dbReference type="NCBI Taxonomy" id="52695"/>
    <lineage>
        <taxon>Bacteria</taxon>
        <taxon>Bacillati</taxon>
        <taxon>Actinomycetota</taxon>
        <taxon>Actinomycetes</taxon>
        <taxon>Micromonosporales</taxon>
        <taxon>Micromonosporaceae</taxon>
        <taxon>Paractinoplanes</taxon>
    </lineage>
</organism>
<dbReference type="RefSeq" id="WP_203720610.1">
    <property type="nucleotide sequence ID" value="NZ_BOMD01000045.1"/>
</dbReference>
<gene>
    <name evidence="1" type="ORF">C8E87_6653</name>
</gene>
<protein>
    <submittedName>
        <fullName evidence="1">Uncharacterized protein</fullName>
    </submittedName>
</protein>
<keyword evidence="2" id="KW-1185">Reference proteome</keyword>
<name>A0A4R6J6X7_9ACTN</name>
<comment type="caution">
    <text evidence="1">The sequence shown here is derived from an EMBL/GenBank/DDBJ whole genome shotgun (WGS) entry which is preliminary data.</text>
</comment>
<accession>A0A4R6J6X7</accession>
<dbReference type="Proteomes" id="UP000294901">
    <property type="component" value="Unassembled WGS sequence"/>
</dbReference>
<evidence type="ECO:0000313" key="2">
    <source>
        <dbReference type="Proteomes" id="UP000294901"/>
    </source>
</evidence>
<proteinExistence type="predicted"/>
<dbReference type="AlphaFoldDB" id="A0A4R6J6X7"/>
<dbReference type="EMBL" id="SNWR01000002">
    <property type="protein sequence ID" value="TDO31240.1"/>
    <property type="molecule type" value="Genomic_DNA"/>
</dbReference>
<reference evidence="1 2" key="1">
    <citation type="submission" date="2019-03" db="EMBL/GenBank/DDBJ databases">
        <title>Sequencing the genomes of 1000 actinobacteria strains.</title>
        <authorList>
            <person name="Klenk H.-P."/>
        </authorList>
    </citation>
    <scope>NUCLEOTIDE SEQUENCE [LARGE SCALE GENOMIC DNA]</scope>
    <source>
        <strain evidence="1 2">DSM 43805</strain>
    </source>
</reference>
<sequence>MPLNFEGGGSVQRDDLVRALEVQPHNSDVRVRLGGIDVDLIRTDYDTERDAIVLDIHPDDLEDALRVAIAGPWWRRR</sequence>